<organism evidence="2">
    <name type="scientific">Siphoviridae sp. ctgN495</name>
    <dbReference type="NCBI Taxonomy" id="2825608"/>
    <lineage>
        <taxon>Viruses</taxon>
        <taxon>Duplodnaviria</taxon>
        <taxon>Heunggongvirae</taxon>
        <taxon>Uroviricota</taxon>
        <taxon>Caudoviricetes</taxon>
    </lineage>
</organism>
<name>A0A8S5UCK9_9CAUD</name>
<keyword evidence="1" id="KW-0472">Membrane</keyword>
<protein>
    <submittedName>
        <fullName evidence="2">Uncharacterized protein</fullName>
    </submittedName>
</protein>
<dbReference type="EMBL" id="BK016063">
    <property type="protein sequence ID" value="DAF92208.1"/>
    <property type="molecule type" value="Genomic_DNA"/>
</dbReference>
<feature type="transmembrane region" description="Helical" evidence="1">
    <location>
        <begin position="20"/>
        <end position="53"/>
    </location>
</feature>
<proteinExistence type="predicted"/>
<keyword evidence="1" id="KW-1133">Transmembrane helix</keyword>
<evidence type="ECO:0000313" key="2">
    <source>
        <dbReference type="EMBL" id="DAF92208.1"/>
    </source>
</evidence>
<reference evidence="2" key="1">
    <citation type="journal article" date="2021" name="Proc. Natl. Acad. Sci. U.S.A.">
        <title>A Catalog of Tens of Thousands of Viruses from Human Metagenomes Reveals Hidden Associations with Chronic Diseases.</title>
        <authorList>
            <person name="Tisza M.J."/>
            <person name="Buck C.B."/>
        </authorList>
    </citation>
    <scope>NUCLEOTIDE SEQUENCE</scope>
    <source>
        <strain evidence="2">CtgN495</strain>
    </source>
</reference>
<accession>A0A8S5UCK9</accession>
<evidence type="ECO:0000256" key="1">
    <source>
        <dbReference type="SAM" id="Phobius"/>
    </source>
</evidence>
<sequence length="60" mass="6806">MIDDIIEVLLGVLSLIITLIGYIVLFVIFLIMILVGVPILFVTSPIWIILLLIDRKENKL</sequence>
<keyword evidence="1" id="KW-0812">Transmembrane</keyword>